<dbReference type="eggNOG" id="KOG4197">
    <property type="taxonomic scope" value="Eukaryota"/>
</dbReference>
<evidence type="ECO:0000313" key="6">
    <source>
        <dbReference type="Proteomes" id="UP000006038"/>
    </source>
</evidence>
<organism evidence="5">
    <name type="scientific">Oryza brachyantha</name>
    <name type="common">malo sina</name>
    <dbReference type="NCBI Taxonomy" id="4533"/>
    <lineage>
        <taxon>Eukaryota</taxon>
        <taxon>Viridiplantae</taxon>
        <taxon>Streptophyta</taxon>
        <taxon>Embryophyta</taxon>
        <taxon>Tracheophyta</taxon>
        <taxon>Spermatophyta</taxon>
        <taxon>Magnoliopsida</taxon>
        <taxon>Liliopsida</taxon>
        <taxon>Poales</taxon>
        <taxon>Poaceae</taxon>
        <taxon>BOP clade</taxon>
        <taxon>Oryzoideae</taxon>
        <taxon>Oryzeae</taxon>
        <taxon>Oryzinae</taxon>
        <taxon>Oryza</taxon>
    </lineage>
</organism>
<dbReference type="PANTHER" id="PTHR47941">
    <property type="entry name" value="PENTATRICOPEPTIDE REPEAT-CONTAINING PROTEIN 3, MITOCHONDRIAL"/>
    <property type="match status" value="1"/>
</dbReference>
<name>J3N7L0_ORYBR</name>
<keyword evidence="6" id="KW-1185">Reference proteome</keyword>
<keyword evidence="2" id="KW-0677">Repeat</keyword>
<dbReference type="NCBIfam" id="TIGR00756">
    <property type="entry name" value="PPR"/>
    <property type="match status" value="1"/>
</dbReference>
<reference evidence="5" key="1">
    <citation type="journal article" date="2013" name="Nat. Commun.">
        <title>Whole-genome sequencing of Oryza brachyantha reveals mechanisms underlying Oryza genome evolution.</title>
        <authorList>
            <person name="Chen J."/>
            <person name="Huang Q."/>
            <person name="Gao D."/>
            <person name="Wang J."/>
            <person name="Lang Y."/>
            <person name="Liu T."/>
            <person name="Li B."/>
            <person name="Bai Z."/>
            <person name="Luis Goicoechea J."/>
            <person name="Liang C."/>
            <person name="Chen C."/>
            <person name="Zhang W."/>
            <person name="Sun S."/>
            <person name="Liao Y."/>
            <person name="Zhang X."/>
            <person name="Yang L."/>
            <person name="Song C."/>
            <person name="Wang M."/>
            <person name="Shi J."/>
            <person name="Liu G."/>
            <person name="Liu J."/>
            <person name="Zhou H."/>
            <person name="Zhou W."/>
            <person name="Yu Q."/>
            <person name="An N."/>
            <person name="Chen Y."/>
            <person name="Cai Q."/>
            <person name="Wang B."/>
            <person name="Liu B."/>
            <person name="Min J."/>
            <person name="Huang Y."/>
            <person name="Wu H."/>
            <person name="Li Z."/>
            <person name="Zhang Y."/>
            <person name="Yin Y."/>
            <person name="Song W."/>
            <person name="Jiang J."/>
            <person name="Jackson S.A."/>
            <person name="Wing R.A."/>
            <person name="Wang J."/>
            <person name="Chen M."/>
        </authorList>
    </citation>
    <scope>NUCLEOTIDE SEQUENCE [LARGE SCALE GENOMIC DNA]</scope>
    <source>
        <strain evidence="5">cv. IRGC 101232</strain>
    </source>
</reference>
<dbReference type="Proteomes" id="UP000006038">
    <property type="component" value="Chromosome 11"/>
</dbReference>
<dbReference type="AlphaFoldDB" id="J3N7L0"/>
<dbReference type="InterPro" id="IPR002885">
    <property type="entry name" value="PPR_rpt"/>
</dbReference>
<dbReference type="Pfam" id="PF01535">
    <property type="entry name" value="PPR"/>
    <property type="match status" value="2"/>
</dbReference>
<dbReference type="STRING" id="4533.J3N7L0"/>
<dbReference type="EnsemblPlants" id="OB11G17960.1">
    <property type="protein sequence ID" value="OB11G17960.1"/>
    <property type="gene ID" value="OB11G17960"/>
</dbReference>
<evidence type="ECO:0000256" key="3">
    <source>
        <dbReference type="ARBA" id="ARBA00022946"/>
    </source>
</evidence>
<dbReference type="Gene3D" id="1.25.40.10">
    <property type="entry name" value="Tetratricopeptide repeat domain"/>
    <property type="match status" value="1"/>
</dbReference>
<keyword evidence="3" id="KW-0809">Transit peptide</keyword>
<sequence>MKSLHCHCQKMECEGIPCSHIFVVLKFLLIDIIPHCCVIVRWTMEAKETFSNMIKEFEIQMRLEGKVILTTLLKVYSRGGLFEKARELLTELEASSFAHDEMPYYILIDGLLKEWKIGEVVILFNEMKEKGVKSGKVSNNIANRRVSIDTMLIIHYNVEKSIYVTRS</sequence>
<evidence type="ECO:0008006" key="7">
    <source>
        <dbReference type="Google" id="ProtNLM"/>
    </source>
</evidence>
<proteinExistence type="inferred from homology"/>
<dbReference type="HOGENOM" id="CLU_1597014_0_0_1"/>
<dbReference type="InterPro" id="IPR011990">
    <property type="entry name" value="TPR-like_helical_dom_sf"/>
</dbReference>
<reference evidence="5" key="2">
    <citation type="submission" date="2013-04" db="UniProtKB">
        <authorList>
            <consortium name="EnsemblPlants"/>
        </authorList>
    </citation>
    <scope>IDENTIFICATION</scope>
</reference>
<comment type="similarity">
    <text evidence="1">Belongs to the PPR family. P subfamily.</text>
</comment>
<evidence type="ECO:0000256" key="2">
    <source>
        <dbReference type="ARBA" id="ARBA00022737"/>
    </source>
</evidence>
<dbReference type="Gramene" id="OB11G17960.1">
    <property type="protein sequence ID" value="OB11G17960.1"/>
    <property type="gene ID" value="OB11G17960"/>
</dbReference>
<evidence type="ECO:0000256" key="1">
    <source>
        <dbReference type="ARBA" id="ARBA00007626"/>
    </source>
</evidence>
<evidence type="ECO:0000256" key="4">
    <source>
        <dbReference type="PROSITE-ProRule" id="PRU00708"/>
    </source>
</evidence>
<protein>
    <recommendedName>
        <fullName evidence="7">SWIM-type domain-containing protein</fullName>
    </recommendedName>
</protein>
<feature type="repeat" description="PPR" evidence="4">
    <location>
        <begin position="100"/>
        <end position="134"/>
    </location>
</feature>
<evidence type="ECO:0000313" key="5">
    <source>
        <dbReference type="EnsemblPlants" id="OB11G17960.1"/>
    </source>
</evidence>
<accession>J3N7L0</accession>
<dbReference type="PROSITE" id="PS51375">
    <property type="entry name" value="PPR"/>
    <property type="match status" value="1"/>
</dbReference>